<keyword evidence="1" id="KW-0812">Transmembrane</keyword>
<organism evidence="2 3">
    <name type="scientific">Pseudoxanthobacter soli DSM 19599</name>
    <dbReference type="NCBI Taxonomy" id="1123029"/>
    <lineage>
        <taxon>Bacteria</taxon>
        <taxon>Pseudomonadati</taxon>
        <taxon>Pseudomonadota</taxon>
        <taxon>Alphaproteobacteria</taxon>
        <taxon>Hyphomicrobiales</taxon>
        <taxon>Segnochrobactraceae</taxon>
        <taxon>Pseudoxanthobacter</taxon>
    </lineage>
</organism>
<keyword evidence="1" id="KW-1133">Transmembrane helix</keyword>
<evidence type="ECO:0000256" key="1">
    <source>
        <dbReference type="SAM" id="Phobius"/>
    </source>
</evidence>
<sequence>MGDTDLQGFPRWSRGGAARRATVAAAVSATMFGLACTPAFAVLSPYWQRVTEMKAIMADEGVAAALQASGPIISVTAGAGDGYEVATATCRLRVTVVDAPKPVGAPAVGPRTFALKLGEPVCR</sequence>
<protein>
    <submittedName>
        <fullName evidence="2">Uncharacterized protein</fullName>
    </submittedName>
</protein>
<dbReference type="RefSeq" id="WP_073632593.1">
    <property type="nucleotide sequence ID" value="NZ_FRXO01000016.1"/>
</dbReference>
<proteinExistence type="predicted"/>
<dbReference type="OrthoDB" id="7376370at2"/>
<evidence type="ECO:0000313" key="3">
    <source>
        <dbReference type="Proteomes" id="UP000186406"/>
    </source>
</evidence>
<accession>A0A1M7ZRS2</accession>
<evidence type="ECO:0000313" key="2">
    <source>
        <dbReference type="EMBL" id="SHO67604.1"/>
    </source>
</evidence>
<dbReference type="Proteomes" id="UP000186406">
    <property type="component" value="Unassembled WGS sequence"/>
</dbReference>
<name>A0A1M7ZRS2_9HYPH</name>
<reference evidence="2 3" key="1">
    <citation type="submission" date="2016-12" db="EMBL/GenBank/DDBJ databases">
        <authorList>
            <person name="Song W.-J."/>
            <person name="Kurnit D.M."/>
        </authorList>
    </citation>
    <scope>NUCLEOTIDE SEQUENCE [LARGE SCALE GENOMIC DNA]</scope>
    <source>
        <strain evidence="2 3">DSM 19599</strain>
    </source>
</reference>
<feature type="transmembrane region" description="Helical" evidence="1">
    <location>
        <begin position="21"/>
        <end position="47"/>
    </location>
</feature>
<dbReference type="EMBL" id="FRXO01000016">
    <property type="protein sequence ID" value="SHO67604.1"/>
    <property type="molecule type" value="Genomic_DNA"/>
</dbReference>
<gene>
    <name evidence="2" type="ORF">SAMN02745172_04285</name>
</gene>
<keyword evidence="1" id="KW-0472">Membrane</keyword>
<dbReference type="STRING" id="1123029.SAMN02745172_04285"/>
<keyword evidence="3" id="KW-1185">Reference proteome</keyword>
<dbReference type="AlphaFoldDB" id="A0A1M7ZRS2"/>